<dbReference type="EMBL" id="LR134190">
    <property type="protein sequence ID" value="VEB51698.1"/>
    <property type="molecule type" value="Genomic_DNA"/>
</dbReference>
<organism evidence="2 3">
    <name type="scientific">Salmonella enterica I</name>
    <dbReference type="NCBI Taxonomy" id="59201"/>
    <lineage>
        <taxon>Bacteria</taxon>
        <taxon>Pseudomonadati</taxon>
        <taxon>Pseudomonadota</taxon>
        <taxon>Gammaproteobacteria</taxon>
        <taxon>Enterobacterales</taxon>
        <taxon>Enterobacteriaceae</taxon>
        <taxon>Salmonella</taxon>
    </lineage>
</organism>
<dbReference type="AlphaFoldDB" id="A0A3S4IEA9"/>
<sequence>MNPWRRYSWEIALAALLIFEILAFGLINPRLLDINVLLFSTSDFICIGIVALPLTMVYCQRWYGYFIWFYNRAMRDYPGCAVSARYAATFSDYYYPTTWRNMWADKCRTYYLYRRKTRW</sequence>
<evidence type="ECO:0000313" key="2">
    <source>
        <dbReference type="EMBL" id="VEB51698.1"/>
    </source>
</evidence>
<keyword evidence="1" id="KW-1133">Transmembrane helix</keyword>
<name>A0A3S4IEA9_SALET</name>
<reference evidence="2 3" key="1">
    <citation type="submission" date="2018-12" db="EMBL/GenBank/DDBJ databases">
        <authorList>
            <consortium name="Pathogen Informatics"/>
        </authorList>
    </citation>
    <scope>NUCLEOTIDE SEQUENCE [LARGE SCALE GENOMIC DNA]</scope>
    <source>
        <strain evidence="2 3">NCTC6754</strain>
    </source>
</reference>
<feature type="transmembrane region" description="Helical" evidence="1">
    <location>
        <begin position="34"/>
        <end position="59"/>
    </location>
</feature>
<gene>
    <name evidence="2" type="primary">ydeZ_2</name>
    <name evidence="2" type="ORF">NCTC6754_01422</name>
</gene>
<evidence type="ECO:0000256" key="1">
    <source>
        <dbReference type="SAM" id="Phobius"/>
    </source>
</evidence>
<keyword evidence="1" id="KW-0472">Membrane</keyword>
<proteinExistence type="predicted"/>
<dbReference type="Proteomes" id="UP000269208">
    <property type="component" value="Chromosome"/>
</dbReference>
<keyword evidence="1" id="KW-0812">Transmembrane</keyword>
<feature type="transmembrane region" description="Helical" evidence="1">
    <location>
        <begin position="7"/>
        <end position="28"/>
    </location>
</feature>
<protein>
    <submittedName>
        <fullName evidence="2">ABC transporter membrane protein</fullName>
    </submittedName>
</protein>
<accession>A0A3S4IEA9</accession>
<evidence type="ECO:0000313" key="3">
    <source>
        <dbReference type="Proteomes" id="UP000269208"/>
    </source>
</evidence>